<dbReference type="InterPro" id="IPR011042">
    <property type="entry name" value="6-blade_b-propeller_TolB-like"/>
</dbReference>
<sequence>MSITATKYLKNSNLANSFTGLFHYARPTRGKNDVGVEIYGLLSVSSKTEIPGDKISKFAWDGIIDGFEYSKLDSINESLKLSLTEATRRVKQLISNDSNIAQHGVDINFSIFVSSNGDMYIGLLGEGDIFVYKNGRIVDIFEMLSSKKAKTAGLIVDNGDIVFTSTKGLLKEDMKRIISTKTRDELISALEDIGREVGDNQGLVVFYKNHQPKDVVVQKVAEVVKEDEKEVINPEPKDSDYIPISKPRRNIFKPRNDEKDLKSFLTTLFSKIKIPTKIFDKVSLFLKNSSKKVSSSIGKVGVNTFNKVKSGISEKFGRKKWFKKVSAKVSQSNIGQRKERGFKEFKIDGYKDRNKRFYRFKIFFFVLLGIVLVVGGVKFTLDQKEARAISKSAQEIFVNVEASLKSAEEKLRTDKESSAILVLKASNDLAKVPEGLSEKDQAILDELNGKILGIEDSIYKKVRVSKSDKTAEEYISTRLSVQSGEGSKPSDIAIYNDGSNNEFLIVADPGLKSVYRISLYDKESKIIPTDTDVILEPSFVYVKTSGVYVLDKKSGVVKAEFDGNWFKPFTKLSGLSMQSLGAKDIAEFAVLTENENIYILDREKESLLKSSNFGSGYGLSSPYVTNEDFAQANDIFADLSTYILAKGENGIHRYINSPTLFKLVPSDVTILGLDTPLKNPRYGYTRDDLNYSIYVFDSEDKRILRFEKSIEGGDIRHPNQLLLLNQYIYDGAGEDIWSNVKDLVVDREEEYLYMLDGTTIWKIRL</sequence>
<proteinExistence type="predicted"/>
<evidence type="ECO:0000313" key="2">
    <source>
        <dbReference type="EMBL" id="KKP55361.1"/>
    </source>
</evidence>
<protein>
    <recommendedName>
        <fullName evidence="4">PPM-type phosphatase domain-containing protein</fullName>
    </recommendedName>
</protein>
<feature type="transmembrane region" description="Helical" evidence="1">
    <location>
        <begin position="362"/>
        <end position="381"/>
    </location>
</feature>
<evidence type="ECO:0008006" key="4">
    <source>
        <dbReference type="Google" id="ProtNLM"/>
    </source>
</evidence>
<accession>A0A0G0AVH8</accession>
<keyword evidence="1" id="KW-0472">Membrane</keyword>
<name>A0A0G0AVH8_9BACT</name>
<reference evidence="2 3" key="1">
    <citation type="journal article" date="2015" name="Nature">
        <title>rRNA introns, odd ribosomes, and small enigmatic genomes across a large radiation of phyla.</title>
        <authorList>
            <person name="Brown C.T."/>
            <person name="Hug L.A."/>
            <person name="Thomas B.C."/>
            <person name="Sharon I."/>
            <person name="Castelle C.J."/>
            <person name="Singh A."/>
            <person name="Wilkins M.J."/>
            <person name="Williams K.H."/>
            <person name="Banfield J.F."/>
        </authorList>
    </citation>
    <scope>NUCLEOTIDE SEQUENCE [LARGE SCALE GENOMIC DNA]</scope>
</reference>
<evidence type="ECO:0000313" key="3">
    <source>
        <dbReference type="Proteomes" id="UP000034488"/>
    </source>
</evidence>
<evidence type="ECO:0000256" key="1">
    <source>
        <dbReference type="SAM" id="Phobius"/>
    </source>
</evidence>
<comment type="caution">
    <text evidence="2">The sequence shown here is derived from an EMBL/GenBank/DDBJ whole genome shotgun (WGS) entry which is preliminary data.</text>
</comment>
<dbReference type="AlphaFoldDB" id="A0A0G0AVH8"/>
<dbReference type="Gene3D" id="2.120.10.30">
    <property type="entry name" value="TolB, C-terminal domain"/>
    <property type="match status" value="1"/>
</dbReference>
<gene>
    <name evidence="2" type="ORF">UR47_C0002G0078</name>
</gene>
<keyword evidence="1" id="KW-1133">Transmembrane helix</keyword>
<keyword evidence="1" id="KW-0812">Transmembrane</keyword>
<organism evidence="2 3">
    <name type="scientific">candidate division WS6 bacterium GW2011_GWB1_33_6</name>
    <dbReference type="NCBI Taxonomy" id="1619088"/>
    <lineage>
        <taxon>Bacteria</taxon>
        <taxon>Candidatus Dojkabacteria</taxon>
    </lineage>
</organism>
<dbReference type="EMBL" id="LBPI01000002">
    <property type="protein sequence ID" value="KKP55361.1"/>
    <property type="molecule type" value="Genomic_DNA"/>
</dbReference>
<dbReference type="Proteomes" id="UP000034488">
    <property type="component" value="Unassembled WGS sequence"/>
</dbReference>